<dbReference type="GO" id="GO:0019521">
    <property type="term" value="P:D-gluconate metabolic process"/>
    <property type="evidence" value="ECO:0007669"/>
    <property type="project" value="UniProtKB-KW"/>
</dbReference>
<evidence type="ECO:0000256" key="3">
    <source>
        <dbReference type="ARBA" id="ARBA00022857"/>
    </source>
</evidence>
<dbReference type="InterPro" id="IPR008927">
    <property type="entry name" value="6-PGluconate_DH-like_C_sf"/>
</dbReference>
<feature type="binding site" evidence="10">
    <location>
        <begin position="103"/>
        <end position="105"/>
    </location>
    <ligand>
        <name>NADP(+)</name>
        <dbReference type="ChEBI" id="CHEBI:58349"/>
    </ligand>
</feature>
<dbReference type="FunFam" id="1.20.5.320:FF:000001">
    <property type="entry name" value="6-phosphogluconate dehydrogenase, decarboxylating"/>
    <property type="match status" value="1"/>
</dbReference>
<evidence type="ECO:0000256" key="1">
    <source>
        <dbReference type="ARBA" id="ARBA00008419"/>
    </source>
</evidence>
<dbReference type="EC" id="1.1.1.44" evidence="7 11"/>
<dbReference type="RefSeq" id="WP_097187796.1">
    <property type="nucleotide sequence ID" value="NZ_OBQK01000004.1"/>
</dbReference>
<organism evidence="13 14">
    <name type="scientific">Ornithinimicrobium cerasi</name>
    <dbReference type="NCBI Taxonomy" id="2248773"/>
    <lineage>
        <taxon>Bacteria</taxon>
        <taxon>Bacillati</taxon>
        <taxon>Actinomycetota</taxon>
        <taxon>Actinomycetes</taxon>
        <taxon>Micrococcales</taxon>
        <taxon>Ornithinimicrobiaceae</taxon>
        <taxon>Ornithinimicrobium</taxon>
    </lineage>
</organism>
<feature type="binding site" description="in other chain" evidence="9">
    <location>
        <position position="219"/>
    </location>
    <ligand>
        <name>substrate</name>
        <note>ligand shared between dimeric partners</note>
    </ligand>
</feature>
<feature type="domain" description="6-phosphogluconate dehydrogenase C-terminal" evidence="12">
    <location>
        <begin position="207"/>
        <end position="499"/>
    </location>
</feature>
<dbReference type="InterPro" id="IPR006183">
    <property type="entry name" value="Pgluconate_DH"/>
</dbReference>
<dbReference type="NCBIfam" id="TIGR00873">
    <property type="entry name" value="gnd"/>
    <property type="match status" value="1"/>
</dbReference>
<evidence type="ECO:0000256" key="9">
    <source>
        <dbReference type="PIRSR" id="PIRSR000109-2"/>
    </source>
</evidence>
<dbReference type="InterPro" id="IPR006115">
    <property type="entry name" value="6PGDH_NADP-bd"/>
</dbReference>
<dbReference type="STRING" id="1122622.GCA_000421185_00912"/>
<dbReference type="InterPro" id="IPR006113">
    <property type="entry name" value="6PGDH_Gnd/GntZ"/>
</dbReference>
<dbReference type="Pfam" id="PF00393">
    <property type="entry name" value="6PGD"/>
    <property type="match status" value="1"/>
</dbReference>
<dbReference type="FunFam" id="1.10.1040.10:FF:000032">
    <property type="entry name" value="6-phosphogluconate dehydrogenase, decarboxylating"/>
    <property type="match status" value="1"/>
</dbReference>
<feature type="binding site" description="in other chain" evidence="9">
    <location>
        <begin position="157"/>
        <end position="159"/>
    </location>
    <ligand>
        <name>substrate</name>
        <note>ligand shared between dimeric partners</note>
    </ligand>
</feature>
<dbReference type="InterPro" id="IPR006184">
    <property type="entry name" value="6PGdom_BS"/>
</dbReference>
<feature type="binding site" evidence="10">
    <location>
        <begin position="38"/>
        <end position="43"/>
    </location>
    <ligand>
        <name>NADP(+)</name>
        <dbReference type="ChEBI" id="CHEBI:58349"/>
    </ligand>
</feature>
<keyword evidence="14" id="KW-1185">Reference proteome</keyword>
<sequence length="507" mass="53644">MSSQPSTPAEKTVAEELGADEVQAVDVQEATAAVGVVGMAVMGRNLARNLARHGHVVAIFNRSTARTDEVVVAHGHEGTFVAAPDLTSFVASLARPRRIIVMVQAGAGTDAVIDQLVPLLEEGDIVVDGGNAHYVDTRRREEALRAHGLHFVGAGISGGEVGALEGPSIMPGGSLEAYAALGPILESIAAVVDGEPCCAHMGPDGAGHFVKMVHNGIEYADMQFIAEAYDLLRGAGIEPEAMAGIFRTWNEGDLDSYLIEVTAEVLSQRDARTGGALVDSIVDAAGQKGTGSWTVQAALELGVPVNAIAESVFARASSSHPELRAAARAALDGPVAAAGTTRTPADLETFVEDVRQTLWSAKVVAYAQGLHLIRVASQTYGWDVDIETVARIWRAGCIIRARLLERIRGEYAANDLITLLEAPSIREGLAGTQDSWRRVVGAAAQAGVPVPGFAASLAYYDTLRAERLPAALIQGQRDYFGAHTYRRTDDDGSFHTDWSGDRAELRV</sequence>
<feature type="binding site" description="in other chain" evidence="9">
    <location>
        <position position="131"/>
    </location>
    <ligand>
        <name>substrate</name>
        <note>ligand shared between dimeric partners</note>
    </ligand>
</feature>
<dbReference type="GO" id="GO:0006098">
    <property type="term" value="P:pentose-phosphate shunt"/>
    <property type="evidence" value="ECO:0007669"/>
    <property type="project" value="UniProtKB-UniPathway"/>
</dbReference>
<dbReference type="Pfam" id="PF03446">
    <property type="entry name" value="NAD_binding_2"/>
    <property type="match status" value="1"/>
</dbReference>
<dbReference type="SUPFAM" id="SSF51735">
    <property type="entry name" value="NAD(P)-binding Rossmann-fold domains"/>
    <property type="match status" value="1"/>
</dbReference>
<evidence type="ECO:0000256" key="11">
    <source>
        <dbReference type="RuleBase" id="RU000485"/>
    </source>
</evidence>
<reference evidence="14" key="1">
    <citation type="submission" date="2017-08" db="EMBL/GenBank/DDBJ databases">
        <authorList>
            <person name="Varghese N."/>
            <person name="Submissions S."/>
        </authorList>
    </citation>
    <scope>NUCLEOTIDE SEQUENCE [LARGE SCALE GENOMIC DNA]</scope>
    <source>
        <strain evidence="14">USBA17B2</strain>
    </source>
</reference>
<feature type="active site" description="Proton acceptor" evidence="8">
    <location>
        <position position="211"/>
    </location>
</feature>
<feature type="binding site" description="in other chain" evidence="9">
    <location>
        <position position="288"/>
    </location>
    <ligand>
        <name>substrate</name>
        <note>ligand shared between dimeric partners</note>
    </ligand>
</feature>
<comment type="function">
    <text evidence="7">Catalyzes the oxidative decarboxylation of 6-phosphogluconate to ribulose 5-phosphate and CO(2), with concomitant reduction of NADP to NADPH.</text>
</comment>
<feature type="binding site" evidence="10">
    <location>
        <position position="131"/>
    </location>
    <ligand>
        <name>NADP(+)</name>
        <dbReference type="ChEBI" id="CHEBI:58349"/>
    </ligand>
</feature>
<feature type="binding site" evidence="9">
    <location>
        <position position="483"/>
    </location>
    <ligand>
        <name>substrate</name>
        <note>ligand shared between dimeric partners</note>
    </ligand>
</feature>
<dbReference type="Gene3D" id="1.10.1040.10">
    <property type="entry name" value="N-(1-d-carboxylethyl)-l-norvaline Dehydrogenase, domain 2"/>
    <property type="match status" value="1"/>
</dbReference>
<dbReference type="NCBIfam" id="NF006765">
    <property type="entry name" value="PRK09287.1"/>
    <property type="match status" value="1"/>
</dbReference>
<dbReference type="Gene3D" id="1.20.5.320">
    <property type="entry name" value="6-Phosphogluconate Dehydrogenase, domain 3"/>
    <property type="match status" value="1"/>
</dbReference>
<comment type="subunit">
    <text evidence="2 7">Homodimer.</text>
</comment>
<evidence type="ECO:0000256" key="7">
    <source>
        <dbReference type="PIRNR" id="PIRNR000109"/>
    </source>
</evidence>
<dbReference type="PIRSF" id="PIRSF000109">
    <property type="entry name" value="6PGD"/>
    <property type="match status" value="1"/>
</dbReference>
<evidence type="ECO:0000256" key="5">
    <source>
        <dbReference type="ARBA" id="ARBA00023064"/>
    </source>
</evidence>
<dbReference type="PRINTS" id="PR00076">
    <property type="entry name" value="6PGDHDRGNASE"/>
</dbReference>
<comment type="pathway">
    <text evidence="7 11">Carbohydrate degradation; pentose phosphate pathway; D-ribulose 5-phosphate from D-glucose 6-phosphate (oxidative stage): step 3/3.</text>
</comment>
<dbReference type="InterPro" id="IPR006114">
    <property type="entry name" value="6PGDH_C"/>
</dbReference>
<evidence type="ECO:0000256" key="10">
    <source>
        <dbReference type="PIRSR" id="PIRSR000109-3"/>
    </source>
</evidence>
<feature type="binding site" evidence="9">
    <location>
        <position position="477"/>
    </location>
    <ligand>
        <name>substrate</name>
        <note>ligand shared between dimeric partners</note>
    </ligand>
</feature>
<evidence type="ECO:0000256" key="6">
    <source>
        <dbReference type="ARBA" id="ARBA00023126"/>
    </source>
</evidence>
<dbReference type="UniPathway" id="UPA00115">
    <property type="reaction ID" value="UER00410"/>
</dbReference>
<feature type="binding site" description="in other chain" evidence="9">
    <location>
        <position position="315"/>
    </location>
    <ligand>
        <name>substrate</name>
        <note>ligand shared between dimeric partners</note>
    </ligand>
</feature>
<evidence type="ECO:0000256" key="8">
    <source>
        <dbReference type="PIRSR" id="PIRSR000109-1"/>
    </source>
</evidence>
<evidence type="ECO:0000313" key="14">
    <source>
        <dbReference type="Proteomes" id="UP000219688"/>
    </source>
</evidence>
<evidence type="ECO:0000259" key="12">
    <source>
        <dbReference type="SMART" id="SM01350"/>
    </source>
</evidence>
<comment type="similarity">
    <text evidence="1 7 11">Belongs to the 6-phosphogluconate dehydrogenase family.</text>
</comment>
<gene>
    <name evidence="13" type="ORF">SAMN05421879_104161</name>
</gene>
<evidence type="ECO:0000256" key="2">
    <source>
        <dbReference type="ARBA" id="ARBA00011738"/>
    </source>
</evidence>
<keyword evidence="3 7" id="KW-0521">NADP</keyword>
<protein>
    <recommendedName>
        <fullName evidence="7 11">6-phosphogluconate dehydrogenase, decarboxylating</fullName>
        <ecNumber evidence="7 11">1.1.1.44</ecNumber>
    </recommendedName>
</protein>
<feature type="binding site" evidence="10">
    <location>
        <begin position="61"/>
        <end position="63"/>
    </location>
    <ligand>
        <name>NADP(+)</name>
        <dbReference type="ChEBI" id="CHEBI:58349"/>
    </ligand>
</feature>
<comment type="catalytic activity">
    <reaction evidence="7 11">
        <text>6-phospho-D-gluconate + NADP(+) = D-ribulose 5-phosphate + CO2 + NADPH</text>
        <dbReference type="Rhea" id="RHEA:10116"/>
        <dbReference type="ChEBI" id="CHEBI:16526"/>
        <dbReference type="ChEBI" id="CHEBI:57783"/>
        <dbReference type="ChEBI" id="CHEBI:58121"/>
        <dbReference type="ChEBI" id="CHEBI:58349"/>
        <dbReference type="ChEBI" id="CHEBI:58759"/>
        <dbReference type="EC" id="1.1.1.44"/>
    </reaction>
</comment>
<evidence type="ECO:0000313" key="13">
    <source>
        <dbReference type="EMBL" id="SOC55104.1"/>
    </source>
</evidence>
<dbReference type="GO" id="GO:0004616">
    <property type="term" value="F:phosphogluconate dehydrogenase (decarboxylating) activity"/>
    <property type="evidence" value="ECO:0007669"/>
    <property type="project" value="UniProtKB-EC"/>
</dbReference>
<feature type="binding site" description="in other chain" evidence="9">
    <location>
        <begin position="214"/>
        <end position="215"/>
    </location>
    <ligand>
        <name>substrate</name>
        <note>ligand shared between dimeric partners</note>
    </ligand>
</feature>
<dbReference type="InterPro" id="IPR036291">
    <property type="entry name" value="NAD(P)-bd_dom_sf"/>
</dbReference>
<name>A0A285VLZ5_9MICO</name>
<dbReference type="PROSITE" id="PS00461">
    <property type="entry name" value="6PGD"/>
    <property type="match status" value="1"/>
</dbReference>
<dbReference type="AlphaFoldDB" id="A0A285VLZ5"/>
<evidence type="ECO:0000256" key="4">
    <source>
        <dbReference type="ARBA" id="ARBA00023002"/>
    </source>
</evidence>
<dbReference type="EMBL" id="OBQK01000004">
    <property type="protein sequence ID" value="SOC55104.1"/>
    <property type="molecule type" value="Genomic_DNA"/>
</dbReference>
<dbReference type="InterPro" id="IPR013328">
    <property type="entry name" value="6PGD_dom2"/>
</dbReference>
<keyword evidence="5 11" id="KW-0311">Gluconate utilization</keyword>
<dbReference type="SMART" id="SM01350">
    <property type="entry name" value="6PGD"/>
    <property type="match status" value="1"/>
</dbReference>
<keyword evidence="4 7" id="KW-0560">Oxidoreductase</keyword>
<dbReference type="SUPFAM" id="SSF48179">
    <property type="entry name" value="6-phosphogluconate dehydrogenase C-terminal domain-like"/>
    <property type="match status" value="1"/>
</dbReference>
<dbReference type="PANTHER" id="PTHR11811">
    <property type="entry name" value="6-PHOSPHOGLUCONATE DEHYDROGENASE"/>
    <property type="match status" value="1"/>
</dbReference>
<accession>A0A285VLZ5</accession>
<dbReference type="GO" id="GO:0050661">
    <property type="term" value="F:NADP binding"/>
    <property type="evidence" value="ECO:0007669"/>
    <property type="project" value="InterPro"/>
</dbReference>
<dbReference type="Proteomes" id="UP000219688">
    <property type="component" value="Unassembled WGS sequence"/>
</dbReference>
<keyword evidence="6 7" id="KW-0570">Pentose shunt</keyword>
<dbReference type="Gene3D" id="3.40.50.720">
    <property type="entry name" value="NAD(P)-binding Rossmann-like Domain"/>
    <property type="match status" value="1"/>
</dbReference>
<feature type="active site" description="Proton donor" evidence="8">
    <location>
        <position position="218"/>
    </location>
</feature>
<dbReference type="FunFam" id="3.40.50.720:FF:000007">
    <property type="entry name" value="6-phosphogluconate dehydrogenase, decarboxylating"/>
    <property type="match status" value="1"/>
</dbReference>
<proteinExistence type="inferred from homology"/>